<dbReference type="SUPFAM" id="SSF46955">
    <property type="entry name" value="Putative DNA-binding domain"/>
    <property type="match status" value="1"/>
</dbReference>
<dbReference type="AlphaFoldDB" id="A0A9X4XNA3"/>
<protein>
    <submittedName>
        <fullName evidence="2">MerR family transcriptional regulator</fullName>
    </submittedName>
</protein>
<dbReference type="Gene3D" id="1.10.1660.10">
    <property type="match status" value="1"/>
</dbReference>
<evidence type="ECO:0000259" key="1">
    <source>
        <dbReference type="PROSITE" id="PS50937"/>
    </source>
</evidence>
<accession>A0A9X4XNA3</accession>
<comment type="caution">
    <text evidence="2">The sequence shown here is derived from an EMBL/GenBank/DDBJ whole genome shotgun (WGS) entry which is preliminary data.</text>
</comment>
<sequence>MFTAEPSLADLAASSGLEPRTIRSWVAQGLLPPPLSRGPAARYPADTLSRLLAIRTMRDALGMSLTDIRKELLVASPEQIAAYASRAETVAKPSQATGNPASSALDYIASLRARAPQPAPFLTAEATPPRPRTATGIEALEHRLGQGRPEPARKARAEEWLRIPVTPDVELTVRGPLDAEQRMRLERCADLIRDILLGRDR</sequence>
<dbReference type="InterPro" id="IPR000551">
    <property type="entry name" value="MerR-type_HTH_dom"/>
</dbReference>
<organism evidence="2 3">
    <name type="scientific">Rhodoplanes serenus</name>
    <dbReference type="NCBI Taxonomy" id="200615"/>
    <lineage>
        <taxon>Bacteria</taxon>
        <taxon>Pseudomonadati</taxon>
        <taxon>Pseudomonadota</taxon>
        <taxon>Alphaproteobacteria</taxon>
        <taxon>Hyphomicrobiales</taxon>
        <taxon>Nitrobacteraceae</taxon>
        <taxon>Rhodoplanes</taxon>
    </lineage>
</organism>
<dbReference type="PROSITE" id="PS50937">
    <property type="entry name" value="HTH_MERR_2"/>
    <property type="match status" value="1"/>
</dbReference>
<dbReference type="Proteomes" id="UP000438991">
    <property type="component" value="Unassembled WGS sequence"/>
</dbReference>
<name>A0A9X4XNA3_9BRAD</name>
<reference evidence="2 3" key="1">
    <citation type="submission" date="2019-11" db="EMBL/GenBank/DDBJ databases">
        <title>Whole-genome sequence of Rhodoplanes serenus DSM 18633, type strain.</title>
        <authorList>
            <person name="Kyndt J.A."/>
            <person name="Meyer T.E."/>
        </authorList>
    </citation>
    <scope>NUCLEOTIDE SEQUENCE [LARGE SCALE GENOMIC DNA]</scope>
    <source>
        <strain evidence="2 3">DSM 18633</strain>
    </source>
</reference>
<proteinExistence type="predicted"/>
<dbReference type="RefSeq" id="WP_155480824.1">
    <property type="nucleotide sequence ID" value="NZ_WNKV01000016.1"/>
</dbReference>
<dbReference type="GO" id="GO:0003677">
    <property type="term" value="F:DNA binding"/>
    <property type="evidence" value="ECO:0007669"/>
    <property type="project" value="InterPro"/>
</dbReference>
<dbReference type="EMBL" id="WNKV01000016">
    <property type="protein sequence ID" value="MTW18368.1"/>
    <property type="molecule type" value="Genomic_DNA"/>
</dbReference>
<dbReference type="InterPro" id="IPR009061">
    <property type="entry name" value="DNA-bd_dom_put_sf"/>
</dbReference>
<dbReference type="Pfam" id="PF13411">
    <property type="entry name" value="MerR_1"/>
    <property type="match status" value="1"/>
</dbReference>
<gene>
    <name evidence="2" type="ORF">GJ689_19380</name>
</gene>
<dbReference type="SMART" id="SM00422">
    <property type="entry name" value="HTH_MERR"/>
    <property type="match status" value="1"/>
</dbReference>
<evidence type="ECO:0000313" key="2">
    <source>
        <dbReference type="EMBL" id="MTW18368.1"/>
    </source>
</evidence>
<dbReference type="GO" id="GO:0006355">
    <property type="term" value="P:regulation of DNA-templated transcription"/>
    <property type="evidence" value="ECO:0007669"/>
    <property type="project" value="InterPro"/>
</dbReference>
<dbReference type="CDD" id="cd00592">
    <property type="entry name" value="HTH_MerR-like"/>
    <property type="match status" value="1"/>
</dbReference>
<feature type="domain" description="HTH merR-type" evidence="1">
    <location>
        <begin position="11"/>
        <end position="74"/>
    </location>
</feature>
<evidence type="ECO:0000313" key="3">
    <source>
        <dbReference type="Proteomes" id="UP000438991"/>
    </source>
</evidence>